<dbReference type="EC" id="2.1.1.144" evidence="5"/>
<evidence type="ECO:0000256" key="4">
    <source>
        <dbReference type="ARBA" id="ARBA00022691"/>
    </source>
</evidence>
<evidence type="ECO:0000259" key="7">
    <source>
        <dbReference type="Pfam" id="PF13649"/>
    </source>
</evidence>
<dbReference type="CDD" id="cd02440">
    <property type="entry name" value="AdoMet_MTases"/>
    <property type="match status" value="1"/>
</dbReference>
<dbReference type="SUPFAM" id="SSF53335">
    <property type="entry name" value="S-adenosyl-L-methionine-dependent methyltransferases"/>
    <property type="match status" value="1"/>
</dbReference>
<dbReference type="InterPro" id="IPR023149">
    <property type="entry name" value="Trans_acon_MeTrfase_C"/>
</dbReference>
<dbReference type="InterPro" id="IPR041698">
    <property type="entry name" value="Methyltransf_25"/>
</dbReference>
<organism evidence="8 9">
    <name type="scientific">Streptomyces albiaxialis</name>
    <dbReference type="NCBI Taxonomy" id="329523"/>
    <lineage>
        <taxon>Bacteria</taxon>
        <taxon>Bacillati</taxon>
        <taxon>Actinomycetota</taxon>
        <taxon>Actinomycetes</taxon>
        <taxon>Kitasatosporales</taxon>
        <taxon>Streptomycetaceae</taxon>
        <taxon>Streptomyces</taxon>
    </lineage>
</organism>
<dbReference type="Gene3D" id="1.10.150.290">
    <property type="entry name" value="S-adenosyl-L-methionine-dependent methyltransferases"/>
    <property type="match status" value="1"/>
</dbReference>
<feature type="compositionally biased region" description="Low complexity" evidence="6">
    <location>
        <begin position="1"/>
        <end position="15"/>
    </location>
</feature>
<comment type="caution">
    <text evidence="8">The sequence shown here is derived from an EMBL/GenBank/DDBJ whole genome shotgun (WGS) entry which is preliminary data.</text>
</comment>
<comment type="similarity">
    <text evidence="5">Belongs to the methyltransferase superfamily. Tam family.</text>
</comment>
<sequence length="283" mass="30378">MHPAGMPTTPHAAAPGPAPEWDPQQYLRHSGHRLRPLLDLLARVPAELPGGDAPRIADLGCGPGGPSTVLAERYPHARVTGYDNSPAMLDEARAHARDGRLDFAEADLATWRPAPGDRFGLLFSNAALQWVPGHAASFPAWVDALPSGGALAFQVPGNFSSPSHTLLAELRDSPRWRGRLGAPDRTDAVLTPAGYAERLLALGCEVDAWETTYLHLLTGEDPVLDWTKGTALRPVLTLLADDPEARDAFTADYAAALRAAYPPGPDGRTAFPFRRVFVVAVKR</sequence>
<keyword evidence="3 5" id="KW-0808">Transferase</keyword>
<evidence type="ECO:0000313" key="8">
    <source>
        <dbReference type="EMBL" id="GAA2060244.1"/>
    </source>
</evidence>
<evidence type="ECO:0000256" key="2">
    <source>
        <dbReference type="ARBA" id="ARBA00022603"/>
    </source>
</evidence>
<comment type="function">
    <text evidence="5">Catalyzes the S-adenosylmethionine monomethyl esterification of trans-aconitate.</text>
</comment>
<keyword evidence="9" id="KW-1185">Reference proteome</keyword>
<evidence type="ECO:0000256" key="6">
    <source>
        <dbReference type="SAM" id="MobiDB-lite"/>
    </source>
</evidence>
<dbReference type="PANTHER" id="PTHR43861">
    <property type="entry name" value="TRANS-ACONITATE 2-METHYLTRANSFERASE-RELATED"/>
    <property type="match status" value="1"/>
</dbReference>
<feature type="domain" description="Methyltransferase" evidence="7">
    <location>
        <begin position="56"/>
        <end position="149"/>
    </location>
</feature>
<dbReference type="Proteomes" id="UP001500016">
    <property type="component" value="Unassembled WGS sequence"/>
</dbReference>
<dbReference type="NCBIfam" id="NF010703">
    <property type="entry name" value="PRK14103.1"/>
    <property type="match status" value="1"/>
</dbReference>
<reference evidence="8 9" key="1">
    <citation type="journal article" date="2019" name="Int. J. Syst. Evol. Microbiol.">
        <title>The Global Catalogue of Microorganisms (GCM) 10K type strain sequencing project: providing services to taxonomists for standard genome sequencing and annotation.</title>
        <authorList>
            <consortium name="The Broad Institute Genomics Platform"/>
            <consortium name="The Broad Institute Genome Sequencing Center for Infectious Disease"/>
            <person name="Wu L."/>
            <person name="Ma J."/>
        </authorList>
    </citation>
    <scope>NUCLEOTIDE SEQUENCE [LARGE SCALE GENOMIC DNA]</scope>
    <source>
        <strain evidence="8 9">JCM 15478</strain>
    </source>
</reference>
<protein>
    <recommendedName>
        <fullName evidence="5">Trans-aconitate 2-methyltransferase</fullName>
        <ecNumber evidence="5">2.1.1.144</ecNumber>
    </recommendedName>
</protein>
<dbReference type="InterPro" id="IPR029063">
    <property type="entry name" value="SAM-dependent_MTases_sf"/>
</dbReference>
<dbReference type="PANTHER" id="PTHR43861:SF1">
    <property type="entry name" value="TRANS-ACONITATE 2-METHYLTRANSFERASE"/>
    <property type="match status" value="1"/>
</dbReference>
<name>A0ABN2VE11_9ACTN</name>
<gene>
    <name evidence="5" type="primary">tam</name>
    <name evidence="8" type="ORF">GCM10009801_01600</name>
</gene>
<comment type="subcellular location">
    <subcellularLocation>
        <location evidence="5">Cytoplasm</location>
    </subcellularLocation>
</comment>
<evidence type="ECO:0000256" key="3">
    <source>
        <dbReference type="ARBA" id="ARBA00022679"/>
    </source>
</evidence>
<dbReference type="Gene3D" id="3.40.50.150">
    <property type="entry name" value="Vaccinia Virus protein VP39"/>
    <property type="match status" value="1"/>
</dbReference>
<keyword evidence="1 5" id="KW-0963">Cytoplasm</keyword>
<dbReference type="InterPro" id="IPR023506">
    <property type="entry name" value="Trans-aconitate_MeTrfase"/>
</dbReference>
<feature type="region of interest" description="Disordered" evidence="6">
    <location>
        <begin position="1"/>
        <end position="23"/>
    </location>
</feature>
<evidence type="ECO:0000256" key="5">
    <source>
        <dbReference type="HAMAP-Rule" id="MF_00560"/>
    </source>
</evidence>
<comment type="catalytic activity">
    <reaction evidence="5">
        <text>trans-aconitate + S-adenosyl-L-methionine = (E)-3-(methoxycarbonyl)pent-2-enedioate + S-adenosyl-L-homocysteine</text>
        <dbReference type="Rhea" id="RHEA:14969"/>
        <dbReference type="ChEBI" id="CHEBI:15708"/>
        <dbReference type="ChEBI" id="CHEBI:57470"/>
        <dbReference type="ChEBI" id="CHEBI:57856"/>
        <dbReference type="ChEBI" id="CHEBI:59789"/>
        <dbReference type="EC" id="2.1.1.144"/>
    </reaction>
</comment>
<dbReference type="HAMAP" id="MF_00560">
    <property type="entry name" value="Tran_acon_Me_trans"/>
    <property type="match status" value="1"/>
</dbReference>
<keyword evidence="2 5" id="KW-0489">Methyltransferase</keyword>
<evidence type="ECO:0000256" key="1">
    <source>
        <dbReference type="ARBA" id="ARBA00022490"/>
    </source>
</evidence>
<accession>A0ABN2VE11</accession>
<keyword evidence="4 5" id="KW-0949">S-adenosyl-L-methionine</keyword>
<dbReference type="Pfam" id="PF13649">
    <property type="entry name" value="Methyltransf_25"/>
    <property type="match status" value="1"/>
</dbReference>
<proteinExistence type="inferred from homology"/>
<evidence type="ECO:0000313" key="9">
    <source>
        <dbReference type="Proteomes" id="UP001500016"/>
    </source>
</evidence>
<dbReference type="EMBL" id="BAAAPE010000001">
    <property type="protein sequence ID" value="GAA2060244.1"/>
    <property type="molecule type" value="Genomic_DNA"/>
</dbReference>